<evidence type="ECO:0000256" key="4">
    <source>
        <dbReference type="ARBA" id="ARBA00022692"/>
    </source>
</evidence>
<dbReference type="InterPro" id="IPR019379">
    <property type="entry name" value="Gamma_Secretase_Asp_P_PEN2"/>
</dbReference>
<evidence type="ECO:0000256" key="8">
    <source>
        <dbReference type="SAM" id="Phobius"/>
    </source>
</evidence>
<protein>
    <recommendedName>
        <fullName evidence="3">Gamma-secretase subunit PEN-2</fullName>
    </recommendedName>
</protein>
<keyword evidence="7 8" id="KW-0472">Membrane</keyword>
<organism evidence="9 10">
    <name type="scientific">Ranatra chinensis</name>
    <dbReference type="NCBI Taxonomy" id="642074"/>
    <lineage>
        <taxon>Eukaryota</taxon>
        <taxon>Metazoa</taxon>
        <taxon>Ecdysozoa</taxon>
        <taxon>Arthropoda</taxon>
        <taxon>Hexapoda</taxon>
        <taxon>Insecta</taxon>
        <taxon>Pterygota</taxon>
        <taxon>Neoptera</taxon>
        <taxon>Paraneoptera</taxon>
        <taxon>Hemiptera</taxon>
        <taxon>Heteroptera</taxon>
        <taxon>Panheteroptera</taxon>
        <taxon>Nepomorpha</taxon>
        <taxon>Nepidae</taxon>
        <taxon>Ranatrinae</taxon>
        <taxon>Ranatra</taxon>
    </lineage>
</organism>
<comment type="similarity">
    <text evidence="2">Belongs to the PEN-2 family.</text>
</comment>
<evidence type="ECO:0000313" key="10">
    <source>
        <dbReference type="Proteomes" id="UP001558652"/>
    </source>
</evidence>
<keyword evidence="10" id="KW-1185">Reference proteome</keyword>
<dbReference type="AlphaFoldDB" id="A0ABD0XZX3"/>
<dbReference type="GO" id="GO:0016020">
    <property type="term" value="C:membrane"/>
    <property type="evidence" value="ECO:0007669"/>
    <property type="project" value="UniProtKB-SubCell"/>
</dbReference>
<feature type="transmembrane region" description="Helical" evidence="8">
    <location>
        <begin position="21"/>
        <end position="38"/>
    </location>
</feature>
<dbReference type="Proteomes" id="UP001558652">
    <property type="component" value="Unassembled WGS sequence"/>
</dbReference>
<dbReference type="PANTHER" id="PTHR16318:SF0">
    <property type="entry name" value="GAMMA-SECRETASE SUBUNIT PEN-2"/>
    <property type="match status" value="1"/>
</dbReference>
<accession>A0ABD0XZX3</accession>
<comment type="caution">
    <text evidence="9">The sequence shown here is derived from an EMBL/GenBank/DDBJ whole genome shotgun (WGS) entry which is preliminary data.</text>
</comment>
<keyword evidence="5" id="KW-0914">Notch signaling pathway</keyword>
<dbReference type="EMBL" id="JBFDAA010000017">
    <property type="protein sequence ID" value="KAL1116784.1"/>
    <property type="molecule type" value="Genomic_DNA"/>
</dbReference>
<evidence type="ECO:0000256" key="3">
    <source>
        <dbReference type="ARBA" id="ARBA00018306"/>
    </source>
</evidence>
<evidence type="ECO:0000313" key="9">
    <source>
        <dbReference type="EMBL" id="KAL1116784.1"/>
    </source>
</evidence>
<dbReference type="PANTHER" id="PTHR16318">
    <property type="entry name" value="GAMMA-SECRETASE SUBUNIT PEN-2"/>
    <property type="match status" value="1"/>
</dbReference>
<keyword evidence="6 8" id="KW-1133">Transmembrane helix</keyword>
<dbReference type="GO" id="GO:0007219">
    <property type="term" value="P:Notch signaling pathway"/>
    <property type="evidence" value="ECO:0007669"/>
    <property type="project" value="UniProtKB-KW"/>
</dbReference>
<sequence>MDLTKMKDDDKLYLCRWYFKAGFVCLPFVWLVNAVWFFNEAFRRPYFEQQKLMKKYVLFSAIGFLLWVVVIGVWVYIFQTRRIAWGHTGDLLSFVIPTGVQ</sequence>
<evidence type="ECO:0000256" key="2">
    <source>
        <dbReference type="ARBA" id="ARBA00009607"/>
    </source>
</evidence>
<keyword evidence="4 8" id="KW-0812">Transmembrane</keyword>
<evidence type="ECO:0000256" key="7">
    <source>
        <dbReference type="ARBA" id="ARBA00023136"/>
    </source>
</evidence>
<reference evidence="9 10" key="1">
    <citation type="submission" date="2024-07" db="EMBL/GenBank/DDBJ databases">
        <title>Chromosome-level genome assembly of the water stick insect Ranatra chinensis (Heteroptera: Nepidae).</title>
        <authorList>
            <person name="Liu X."/>
        </authorList>
    </citation>
    <scope>NUCLEOTIDE SEQUENCE [LARGE SCALE GENOMIC DNA]</scope>
    <source>
        <strain evidence="9">Cailab_2021Rc</strain>
        <tissue evidence="9">Muscle</tissue>
    </source>
</reference>
<dbReference type="Pfam" id="PF10251">
    <property type="entry name" value="PEN-2"/>
    <property type="match status" value="1"/>
</dbReference>
<feature type="transmembrane region" description="Helical" evidence="8">
    <location>
        <begin position="58"/>
        <end position="78"/>
    </location>
</feature>
<evidence type="ECO:0000256" key="5">
    <source>
        <dbReference type="ARBA" id="ARBA00022976"/>
    </source>
</evidence>
<evidence type="ECO:0000256" key="6">
    <source>
        <dbReference type="ARBA" id="ARBA00022989"/>
    </source>
</evidence>
<proteinExistence type="inferred from homology"/>
<name>A0ABD0XZX3_9HEMI</name>
<evidence type="ECO:0000256" key="1">
    <source>
        <dbReference type="ARBA" id="ARBA00004141"/>
    </source>
</evidence>
<comment type="subcellular location">
    <subcellularLocation>
        <location evidence="1">Membrane</location>
        <topology evidence="1">Multi-pass membrane protein</topology>
    </subcellularLocation>
</comment>
<gene>
    <name evidence="9" type="ORF">AAG570_005256</name>
</gene>